<dbReference type="PANTHER" id="PTHR46797:SF2">
    <property type="entry name" value="TRANSCRIPTIONAL REGULATOR"/>
    <property type="match status" value="1"/>
</dbReference>
<dbReference type="SUPFAM" id="SSF51182">
    <property type="entry name" value="RmlC-like cupins"/>
    <property type="match status" value="1"/>
</dbReference>
<reference evidence="4 5" key="1">
    <citation type="submission" date="2010-04" db="EMBL/GenBank/DDBJ databases">
        <authorList>
            <person name="Qin X."/>
            <person name="Bachman B."/>
            <person name="Battles P."/>
            <person name="Bell A."/>
            <person name="Bess C."/>
            <person name="Bickham C."/>
            <person name="Chaboub L."/>
            <person name="Chen D."/>
            <person name="Coyle M."/>
            <person name="Deiros D.R."/>
            <person name="Dinh H."/>
            <person name="Forbes L."/>
            <person name="Fowler G."/>
            <person name="Francisco L."/>
            <person name="Fu Q."/>
            <person name="Gubbala S."/>
            <person name="Hale W."/>
            <person name="Han Y."/>
            <person name="Hemphill L."/>
            <person name="Highlander S.K."/>
            <person name="Hirani K."/>
            <person name="Hogues M."/>
            <person name="Jackson L."/>
            <person name="Jakkamsetti A."/>
            <person name="Javaid M."/>
            <person name="Jiang H."/>
            <person name="Korchina V."/>
            <person name="Kovar C."/>
            <person name="Lara F."/>
            <person name="Lee S."/>
            <person name="Mata R."/>
            <person name="Mathew T."/>
            <person name="Moen C."/>
            <person name="Morales K."/>
            <person name="Munidasa M."/>
            <person name="Nazareth L."/>
            <person name="Ngo R."/>
            <person name="Nguyen L."/>
            <person name="Okwuonu G."/>
            <person name="Ongeri F."/>
            <person name="Patil S."/>
            <person name="Petrosino J."/>
            <person name="Pham C."/>
            <person name="Pham P."/>
            <person name="Pu L.-L."/>
            <person name="Puazo M."/>
            <person name="Raj R."/>
            <person name="Reid J."/>
            <person name="Rouhana J."/>
            <person name="Saada N."/>
            <person name="Shang Y."/>
            <person name="Simmons D."/>
            <person name="Thornton R."/>
            <person name="Warren J."/>
            <person name="Weissenberger G."/>
            <person name="Zhang J."/>
            <person name="Zhang L."/>
            <person name="Zhou C."/>
            <person name="Zhu D."/>
            <person name="Muzny D."/>
            <person name="Worley K."/>
            <person name="Gibbs R."/>
        </authorList>
    </citation>
    <scope>NUCLEOTIDE SEQUENCE [LARGE SCALE GENOMIC DNA]</scope>
    <source>
        <strain evidence="4 5">ATCC 49957</strain>
    </source>
</reference>
<organism evidence="4 5">
    <name type="scientific">Pseudoroseomonas cervicalis ATCC 49957</name>
    <dbReference type="NCBI Taxonomy" id="525371"/>
    <lineage>
        <taxon>Bacteria</taxon>
        <taxon>Pseudomonadati</taxon>
        <taxon>Pseudomonadota</taxon>
        <taxon>Alphaproteobacteria</taxon>
        <taxon>Acetobacterales</taxon>
        <taxon>Roseomonadaceae</taxon>
        <taxon>Roseomonas</taxon>
    </lineage>
</organism>
<evidence type="ECO:0000256" key="1">
    <source>
        <dbReference type="ARBA" id="ARBA00023125"/>
    </source>
</evidence>
<dbReference type="InterPro" id="IPR001387">
    <property type="entry name" value="Cro/C1-type_HTH"/>
</dbReference>
<accession>D5RKG8</accession>
<keyword evidence="1" id="KW-0238">DNA-binding</keyword>
<evidence type="ECO:0000259" key="3">
    <source>
        <dbReference type="PROSITE" id="PS50943"/>
    </source>
</evidence>
<feature type="domain" description="HTH cro/C1-type" evidence="3">
    <location>
        <begin position="32"/>
        <end position="86"/>
    </location>
</feature>
<dbReference type="InterPro" id="IPR011051">
    <property type="entry name" value="RmlC_Cupin_sf"/>
</dbReference>
<proteinExistence type="predicted"/>
<dbReference type="InterPro" id="IPR010982">
    <property type="entry name" value="Lambda_DNA-bd_dom_sf"/>
</dbReference>
<dbReference type="Proteomes" id="UP000005324">
    <property type="component" value="Unassembled WGS sequence"/>
</dbReference>
<dbReference type="GO" id="GO:0005829">
    <property type="term" value="C:cytosol"/>
    <property type="evidence" value="ECO:0007669"/>
    <property type="project" value="TreeGrafter"/>
</dbReference>
<dbReference type="InterPro" id="IPR050807">
    <property type="entry name" value="TransReg_Diox_bact_type"/>
</dbReference>
<comment type="caution">
    <text evidence="4">The sequence shown here is derived from an EMBL/GenBank/DDBJ whole genome shotgun (WGS) entry which is preliminary data.</text>
</comment>
<dbReference type="Pfam" id="PF07883">
    <property type="entry name" value="Cupin_2"/>
    <property type="match status" value="1"/>
</dbReference>
<dbReference type="GO" id="GO:0003677">
    <property type="term" value="F:DNA binding"/>
    <property type="evidence" value="ECO:0007669"/>
    <property type="project" value="UniProtKB-KW"/>
</dbReference>
<dbReference type="CDD" id="cd02209">
    <property type="entry name" value="cupin_XRE_C"/>
    <property type="match status" value="1"/>
</dbReference>
<gene>
    <name evidence="4" type="ORF">HMPREF0731_1578</name>
</gene>
<evidence type="ECO:0000313" key="4">
    <source>
        <dbReference type="EMBL" id="EFH12208.1"/>
    </source>
</evidence>
<dbReference type="Pfam" id="PF01381">
    <property type="entry name" value="HTH_3"/>
    <property type="match status" value="1"/>
</dbReference>
<feature type="compositionally biased region" description="Low complexity" evidence="2">
    <location>
        <begin position="7"/>
        <end position="21"/>
    </location>
</feature>
<evidence type="ECO:0000256" key="2">
    <source>
        <dbReference type="SAM" id="MobiDB-lite"/>
    </source>
</evidence>
<dbReference type="GO" id="GO:0003700">
    <property type="term" value="F:DNA-binding transcription factor activity"/>
    <property type="evidence" value="ECO:0007669"/>
    <property type="project" value="TreeGrafter"/>
</dbReference>
<protein>
    <submittedName>
        <fullName evidence="4">Cupin domain protein</fullName>
    </submittedName>
</protein>
<dbReference type="InterPro" id="IPR014710">
    <property type="entry name" value="RmlC-like_jellyroll"/>
</dbReference>
<dbReference type="PANTHER" id="PTHR46797">
    <property type="entry name" value="HTH-TYPE TRANSCRIPTIONAL REGULATOR"/>
    <property type="match status" value="1"/>
</dbReference>
<dbReference type="RefSeq" id="WP_007004802.1">
    <property type="nucleotide sequence ID" value="NZ_GG770780.1"/>
</dbReference>
<dbReference type="Gene3D" id="1.10.260.40">
    <property type="entry name" value="lambda repressor-like DNA-binding domains"/>
    <property type="match status" value="1"/>
</dbReference>
<evidence type="ECO:0000313" key="5">
    <source>
        <dbReference type="Proteomes" id="UP000005324"/>
    </source>
</evidence>
<dbReference type="AlphaFoldDB" id="D5RKG8"/>
<dbReference type="CDD" id="cd00093">
    <property type="entry name" value="HTH_XRE"/>
    <property type="match status" value="1"/>
</dbReference>
<dbReference type="EMBL" id="ADVL01000265">
    <property type="protein sequence ID" value="EFH12208.1"/>
    <property type="molecule type" value="Genomic_DNA"/>
</dbReference>
<dbReference type="HOGENOM" id="CLU_085376_3_2_5"/>
<dbReference type="SMART" id="SM00530">
    <property type="entry name" value="HTH_XRE"/>
    <property type="match status" value="1"/>
</dbReference>
<dbReference type="PROSITE" id="PS50943">
    <property type="entry name" value="HTH_CROC1"/>
    <property type="match status" value="1"/>
</dbReference>
<dbReference type="SUPFAM" id="SSF47413">
    <property type="entry name" value="lambda repressor-like DNA-binding domains"/>
    <property type="match status" value="1"/>
</dbReference>
<name>D5RKG8_9PROT</name>
<dbReference type="OrthoDB" id="9805356at2"/>
<dbReference type="Gene3D" id="2.60.120.10">
    <property type="entry name" value="Jelly Rolls"/>
    <property type="match status" value="1"/>
</dbReference>
<feature type="region of interest" description="Disordered" evidence="2">
    <location>
        <begin position="1"/>
        <end position="22"/>
    </location>
</feature>
<keyword evidence="5" id="KW-1185">Reference proteome</keyword>
<dbReference type="InterPro" id="IPR013096">
    <property type="entry name" value="Cupin_2"/>
</dbReference>
<sequence length="208" mass="22701">MKDQPGSATAEAPPLALAPDDGASDRRLGECVRLLRQRLGLSIQELGRRTGLSIGMISQLERGLATPSVRTLRLLSLALQVPISFFFEERPEGASPRYIVRRAQRRLLRLTPSGVLKESLAPDAPGQMEMYELTLSAGGSSGADFVKHQGEKAGYVLAGTLRLWLDHEAHLLEEGDSFRFPSTVPHMFDNPTDAPTRIVWITMPSAGA</sequence>